<dbReference type="EMBL" id="KV878211">
    <property type="protein sequence ID" value="OJJ37929.1"/>
    <property type="molecule type" value="Genomic_DNA"/>
</dbReference>
<keyword evidence="1" id="KW-0732">Signal</keyword>
<keyword evidence="3" id="KW-1185">Reference proteome</keyword>
<gene>
    <name evidence="2" type="ORF">ASPWEDRAFT_171379</name>
</gene>
<evidence type="ECO:0000256" key="1">
    <source>
        <dbReference type="SAM" id="SignalP"/>
    </source>
</evidence>
<reference evidence="3" key="1">
    <citation type="journal article" date="2017" name="Genome Biol.">
        <title>Comparative genomics reveals high biological diversity and specific adaptations in the industrially and medically important fungal genus Aspergillus.</title>
        <authorList>
            <person name="de Vries R.P."/>
            <person name="Riley R."/>
            <person name="Wiebenga A."/>
            <person name="Aguilar-Osorio G."/>
            <person name="Amillis S."/>
            <person name="Uchima C.A."/>
            <person name="Anderluh G."/>
            <person name="Asadollahi M."/>
            <person name="Askin M."/>
            <person name="Barry K."/>
            <person name="Battaglia E."/>
            <person name="Bayram O."/>
            <person name="Benocci T."/>
            <person name="Braus-Stromeyer S.A."/>
            <person name="Caldana C."/>
            <person name="Canovas D."/>
            <person name="Cerqueira G.C."/>
            <person name="Chen F."/>
            <person name="Chen W."/>
            <person name="Choi C."/>
            <person name="Clum A."/>
            <person name="Dos Santos R.A."/>
            <person name="Damasio A.R."/>
            <person name="Diallinas G."/>
            <person name="Emri T."/>
            <person name="Fekete E."/>
            <person name="Flipphi M."/>
            <person name="Freyberg S."/>
            <person name="Gallo A."/>
            <person name="Gournas C."/>
            <person name="Habgood R."/>
            <person name="Hainaut M."/>
            <person name="Harispe M.L."/>
            <person name="Henrissat B."/>
            <person name="Hilden K.S."/>
            <person name="Hope R."/>
            <person name="Hossain A."/>
            <person name="Karabika E."/>
            <person name="Karaffa L."/>
            <person name="Karanyi Z."/>
            <person name="Krasevec N."/>
            <person name="Kuo A."/>
            <person name="Kusch H."/>
            <person name="LaButti K."/>
            <person name="Lagendijk E.L."/>
            <person name="Lapidus A."/>
            <person name="Levasseur A."/>
            <person name="Lindquist E."/>
            <person name="Lipzen A."/>
            <person name="Logrieco A.F."/>
            <person name="MacCabe A."/>
            <person name="Maekelae M.R."/>
            <person name="Malavazi I."/>
            <person name="Melin P."/>
            <person name="Meyer V."/>
            <person name="Mielnichuk N."/>
            <person name="Miskei M."/>
            <person name="Molnar A.P."/>
            <person name="Mule G."/>
            <person name="Ngan C.Y."/>
            <person name="Orejas M."/>
            <person name="Orosz E."/>
            <person name="Ouedraogo J.P."/>
            <person name="Overkamp K.M."/>
            <person name="Park H.-S."/>
            <person name="Perrone G."/>
            <person name="Piumi F."/>
            <person name="Punt P.J."/>
            <person name="Ram A.F."/>
            <person name="Ramon A."/>
            <person name="Rauscher S."/>
            <person name="Record E."/>
            <person name="Riano-Pachon D.M."/>
            <person name="Robert V."/>
            <person name="Roehrig J."/>
            <person name="Ruller R."/>
            <person name="Salamov A."/>
            <person name="Salih N.S."/>
            <person name="Samson R.A."/>
            <person name="Sandor E."/>
            <person name="Sanguinetti M."/>
            <person name="Schuetze T."/>
            <person name="Sepcic K."/>
            <person name="Shelest E."/>
            <person name="Sherlock G."/>
            <person name="Sophianopoulou V."/>
            <person name="Squina F.M."/>
            <person name="Sun H."/>
            <person name="Susca A."/>
            <person name="Todd R.B."/>
            <person name="Tsang A."/>
            <person name="Unkles S.E."/>
            <person name="van de Wiele N."/>
            <person name="van Rossen-Uffink D."/>
            <person name="Oliveira J.V."/>
            <person name="Vesth T.C."/>
            <person name="Visser J."/>
            <person name="Yu J.-H."/>
            <person name="Zhou M."/>
            <person name="Andersen M.R."/>
            <person name="Archer D.B."/>
            <person name="Baker S.E."/>
            <person name="Benoit I."/>
            <person name="Brakhage A.A."/>
            <person name="Braus G.H."/>
            <person name="Fischer R."/>
            <person name="Frisvad J.C."/>
            <person name="Goldman G.H."/>
            <person name="Houbraken J."/>
            <person name="Oakley B."/>
            <person name="Pocsi I."/>
            <person name="Scazzocchio C."/>
            <person name="Seiboth B."/>
            <person name="vanKuyk P.A."/>
            <person name="Wortman J."/>
            <person name="Dyer P.S."/>
            <person name="Grigoriev I.V."/>
        </authorList>
    </citation>
    <scope>NUCLEOTIDE SEQUENCE [LARGE SCALE GENOMIC DNA]</scope>
    <source>
        <strain evidence="3">DTO 134E9</strain>
    </source>
</reference>
<dbReference type="Proteomes" id="UP000184383">
    <property type="component" value="Unassembled WGS sequence"/>
</dbReference>
<dbReference type="AlphaFoldDB" id="A0A1L9RSN4"/>
<name>A0A1L9RSN4_ASPWE</name>
<dbReference type="VEuPathDB" id="FungiDB:ASPWEDRAFT_171379"/>
<feature type="chain" id="PRO_5012408759" description="Ig-like domain-containing protein" evidence="1">
    <location>
        <begin position="18"/>
        <end position="96"/>
    </location>
</feature>
<proteinExistence type="predicted"/>
<feature type="signal peptide" evidence="1">
    <location>
        <begin position="1"/>
        <end position="17"/>
    </location>
</feature>
<dbReference type="OrthoDB" id="4445105at2759"/>
<accession>A0A1L9RSN4</accession>
<evidence type="ECO:0000313" key="2">
    <source>
        <dbReference type="EMBL" id="OJJ37929.1"/>
    </source>
</evidence>
<sequence length="96" mass="10615">MKFWLALLALELGTSSAWILRDVTHYNVWQGTGALSCKPLYIPQGSKIEWTGSNGAQTVQLFDTQRRCSSTSRTISGTGTINASKNYYGLAVKIRE</sequence>
<organism evidence="2 3">
    <name type="scientific">Aspergillus wentii DTO 134E9</name>
    <dbReference type="NCBI Taxonomy" id="1073089"/>
    <lineage>
        <taxon>Eukaryota</taxon>
        <taxon>Fungi</taxon>
        <taxon>Dikarya</taxon>
        <taxon>Ascomycota</taxon>
        <taxon>Pezizomycotina</taxon>
        <taxon>Eurotiomycetes</taxon>
        <taxon>Eurotiomycetidae</taxon>
        <taxon>Eurotiales</taxon>
        <taxon>Aspergillaceae</taxon>
        <taxon>Aspergillus</taxon>
        <taxon>Aspergillus subgen. Cremei</taxon>
    </lineage>
</organism>
<protein>
    <recommendedName>
        <fullName evidence="4">Ig-like domain-containing protein</fullName>
    </recommendedName>
</protein>
<dbReference type="GeneID" id="63746625"/>
<evidence type="ECO:0000313" key="3">
    <source>
        <dbReference type="Proteomes" id="UP000184383"/>
    </source>
</evidence>
<dbReference type="RefSeq" id="XP_040691605.1">
    <property type="nucleotide sequence ID" value="XM_040830777.1"/>
</dbReference>
<evidence type="ECO:0008006" key="4">
    <source>
        <dbReference type="Google" id="ProtNLM"/>
    </source>
</evidence>